<protein>
    <recommendedName>
        <fullName evidence="4">VCBS repeat-containing protein</fullName>
    </recommendedName>
</protein>
<dbReference type="Pfam" id="PF13517">
    <property type="entry name" value="FG-GAP_3"/>
    <property type="match status" value="2"/>
</dbReference>
<dbReference type="AlphaFoldDB" id="A0AAE8MI37"/>
<sequence>MDGDGYADYVIVYSGGTVKWARNTGNDGKDSSKKNWETAVTIAPGPSDLPPNGARLYDLDGDKKSDYIIFYHGGAEDLGTIAPGVSGVTGEMIRFADTDGDGLADFLAVVSDGSIRMWRNTGAVGSSKGVILRLADLDGDGKADVVDLGFKGRARAWLNKVVENWGDIGEIAPGFKEQVK</sequence>
<evidence type="ECO:0000313" key="3">
    <source>
        <dbReference type="Proteomes" id="UP001187734"/>
    </source>
</evidence>
<organism evidence="2 3">
    <name type="scientific">Fusarium torulosum</name>
    <dbReference type="NCBI Taxonomy" id="33205"/>
    <lineage>
        <taxon>Eukaryota</taxon>
        <taxon>Fungi</taxon>
        <taxon>Dikarya</taxon>
        <taxon>Ascomycota</taxon>
        <taxon>Pezizomycotina</taxon>
        <taxon>Sordariomycetes</taxon>
        <taxon>Hypocreomycetidae</taxon>
        <taxon>Hypocreales</taxon>
        <taxon>Nectriaceae</taxon>
        <taxon>Fusarium</taxon>
    </lineage>
</organism>
<keyword evidence="3" id="KW-1185">Reference proteome</keyword>
<dbReference type="InterPro" id="IPR028994">
    <property type="entry name" value="Integrin_alpha_N"/>
</dbReference>
<keyword evidence="1" id="KW-0732">Signal</keyword>
<name>A0AAE8MI37_9HYPO</name>
<proteinExistence type="predicted"/>
<evidence type="ECO:0008006" key="4">
    <source>
        <dbReference type="Google" id="ProtNLM"/>
    </source>
</evidence>
<evidence type="ECO:0000313" key="2">
    <source>
        <dbReference type="EMBL" id="SPJ83612.1"/>
    </source>
</evidence>
<reference evidence="2" key="1">
    <citation type="submission" date="2018-03" db="EMBL/GenBank/DDBJ databases">
        <authorList>
            <person name="Guldener U."/>
        </authorList>
    </citation>
    <scope>NUCLEOTIDE SEQUENCE</scope>
</reference>
<comment type="caution">
    <text evidence="2">The sequence shown here is derived from an EMBL/GenBank/DDBJ whole genome shotgun (WGS) entry which is preliminary data.</text>
</comment>
<accession>A0AAE8MI37</accession>
<dbReference type="SUPFAM" id="SSF69318">
    <property type="entry name" value="Integrin alpha N-terminal domain"/>
    <property type="match status" value="1"/>
</dbReference>
<gene>
    <name evidence="2" type="ORF">FTOL_10128</name>
</gene>
<dbReference type="EMBL" id="ONZP01000380">
    <property type="protein sequence ID" value="SPJ83612.1"/>
    <property type="molecule type" value="Genomic_DNA"/>
</dbReference>
<evidence type="ECO:0000256" key="1">
    <source>
        <dbReference type="ARBA" id="ARBA00022729"/>
    </source>
</evidence>
<dbReference type="Proteomes" id="UP001187734">
    <property type="component" value="Unassembled WGS sequence"/>
</dbReference>
<dbReference type="InterPro" id="IPR013517">
    <property type="entry name" value="FG-GAP"/>
</dbReference>